<name>A0A7G1I594_MYCKA</name>
<dbReference type="AlphaFoldDB" id="A0A7G1I594"/>
<evidence type="ECO:0000313" key="2">
    <source>
        <dbReference type="Proteomes" id="UP000516380"/>
    </source>
</evidence>
<keyword evidence="2" id="KW-1185">Reference proteome</keyword>
<organism evidence="1 2">
    <name type="scientific">Mycobacterium kansasii</name>
    <dbReference type="NCBI Taxonomy" id="1768"/>
    <lineage>
        <taxon>Bacteria</taxon>
        <taxon>Bacillati</taxon>
        <taxon>Actinomycetota</taxon>
        <taxon>Actinomycetes</taxon>
        <taxon>Mycobacteriales</taxon>
        <taxon>Mycobacteriaceae</taxon>
        <taxon>Mycobacterium</taxon>
    </lineage>
</organism>
<dbReference type="Proteomes" id="UP000516380">
    <property type="component" value="Chromosome"/>
</dbReference>
<sequence>MRTRWVNFARHGKPAGEPDWPSYDDADRACLVINRTDSVARDLDGHLRAAWGGEVVGFR</sequence>
<gene>
    <name evidence="1" type="ORF">NIIDMKKI_13760</name>
</gene>
<dbReference type="Gene3D" id="3.40.50.1820">
    <property type="entry name" value="alpha/beta hydrolase"/>
    <property type="match status" value="1"/>
</dbReference>
<proteinExistence type="predicted"/>
<dbReference type="EMBL" id="AP023343">
    <property type="protein sequence ID" value="BCI86170.1"/>
    <property type="molecule type" value="Genomic_DNA"/>
</dbReference>
<dbReference type="InterPro" id="IPR029058">
    <property type="entry name" value="AB_hydrolase_fold"/>
</dbReference>
<dbReference type="SUPFAM" id="SSF53474">
    <property type="entry name" value="alpha/beta-Hydrolases"/>
    <property type="match status" value="1"/>
</dbReference>
<reference evidence="1 2" key="1">
    <citation type="submission" date="2020-07" db="EMBL/GenBank/DDBJ databases">
        <title>Mycobacterium kansasii (former subtype) with zoonotic potential isolated from diseased indoor pet cat, Japan.</title>
        <authorList>
            <person name="Fukano H."/>
            <person name="Terazono T."/>
            <person name="Hoshino Y."/>
        </authorList>
    </citation>
    <scope>NUCLEOTIDE SEQUENCE [LARGE SCALE GENOMIC DNA]</scope>
    <source>
        <strain evidence="1 2">Kuro-I</strain>
    </source>
</reference>
<protein>
    <submittedName>
        <fullName evidence="1">Uncharacterized protein</fullName>
    </submittedName>
</protein>
<accession>A0A7G1I594</accession>
<evidence type="ECO:0000313" key="1">
    <source>
        <dbReference type="EMBL" id="BCI86170.1"/>
    </source>
</evidence>